<dbReference type="InterPro" id="IPR000182">
    <property type="entry name" value="GNAT_dom"/>
</dbReference>
<keyword evidence="2" id="KW-0012">Acyltransferase</keyword>
<gene>
    <name evidence="4" type="ORF">GCM10010136_29690</name>
</gene>
<protein>
    <submittedName>
        <fullName evidence="4">Acetyltransferase</fullName>
    </submittedName>
</protein>
<dbReference type="EMBL" id="BMZO01000010">
    <property type="protein sequence ID" value="GHC78054.1"/>
    <property type="molecule type" value="Genomic_DNA"/>
</dbReference>
<dbReference type="AlphaFoldDB" id="A0A8J3DRV5"/>
<evidence type="ECO:0000256" key="1">
    <source>
        <dbReference type="ARBA" id="ARBA00022679"/>
    </source>
</evidence>
<dbReference type="InterPro" id="IPR016181">
    <property type="entry name" value="Acyl_CoA_acyltransferase"/>
</dbReference>
<dbReference type="PROSITE" id="PS51186">
    <property type="entry name" value="GNAT"/>
    <property type="match status" value="1"/>
</dbReference>
<organism evidence="4 5">
    <name type="scientific">Limoniibacter endophyticus</name>
    <dbReference type="NCBI Taxonomy" id="1565040"/>
    <lineage>
        <taxon>Bacteria</taxon>
        <taxon>Pseudomonadati</taxon>
        <taxon>Pseudomonadota</taxon>
        <taxon>Alphaproteobacteria</taxon>
        <taxon>Hyphomicrobiales</taxon>
        <taxon>Bartonellaceae</taxon>
        <taxon>Limoniibacter</taxon>
    </lineage>
</organism>
<evidence type="ECO:0000259" key="3">
    <source>
        <dbReference type="PROSITE" id="PS51186"/>
    </source>
</evidence>
<dbReference type="Gene3D" id="3.40.630.30">
    <property type="match status" value="1"/>
</dbReference>
<comment type="caution">
    <text evidence="4">The sequence shown here is derived from an EMBL/GenBank/DDBJ whole genome shotgun (WGS) entry which is preliminary data.</text>
</comment>
<name>A0A8J3DRV5_9HYPH</name>
<evidence type="ECO:0000313" key="5">
    <source>
        <dbReference type="Proteomes" id="UP000641137"/>
    </source>
</evidence>
<dbReference type="PANTHER" id="PTHR43800">
    <property type="entry name" value="PEPTIDYL-LYSINE N-ACETYLTRANSFERASE YJAB"/>
    <property type="match status" value="1"/>
</dbReference>
<dbReference type="GO" id="GO:0016747">
    <property type="term" value="F:acyltransferase activity, transferring groups other than amino-acyl groups"/>
    <property type="evidence" value="ECO:0007669"/>
    <property type="project" value="InterPro"/>
</dbReference>
<feature type="domain" description="N-acetyltransferase" evidence="3">
    <location>
        <begin position="6"/>
        <end position="150"/>
    </location>
</feature>
<dbReference type="SUPFAM" id="SSF55729">
    <property type="entry name" value="Acyl-CoA N-acyltransferases (Nat)"/>
    <property type="match status" value="1"/>
</dbReference>
<keyword evidence="1" id="KW-0808">Transferase</keyword>
<accession>A0A8J3DRV5</accession>
<dbReference type="Proteomes" id="UP000641137">
    <property type="component" value="Unassembled WGS sequence"/>
</dbReference>
<proteinExistence type="predicted"/>
<evidence type="ECO:0000256" key="2">
    <source>
        <dbReference type="ARBA" id="ARBA00023315"/>
    </source>
</evidence>
<dbReference type="Pfam" id="PF13508">
    <property type="entry name" value="Acetyltransf_7"/>
    <property type="match status" value="1"/>
</dbReference>
<keyword evidence="5" id="KW-1185">Reference proteome</keyword>
<dbReference type="PANTHER" id="PTHR43800:SF1">
    <property type="entry name" value="PEPTIDYL-LYSINE N-ACETYLTRANSFERASE YJAB"/>
    <property type="match status" value="1"/>
</dbReference>
<dbReference type="CDD" id="cd04301">
    <property type="entry name" value="NAT_SF"/>
    <property type="match status" value="1"/>
</dbReference>
<reference evidence="4" key="1">
    <citation type="journal article" date="2014" name="Int. J. Syst. Evol. Microbiol.">
        <title>Complete genome sequence of Corynebacterium casei LMG S-19264T (=DSM 44701T), isolated from a smear-ripened cheese.</title>
        <authorList>
            <consortium name="US DOE Joint Genome Institute (JGI-PGF)"/>
            <person name="Walter F."/>
            <person name="Albersmeier A."/>
            <person name="Kalinowski J."/>
            <person name="Ruckert C."/>
        </authorList>
    </citation>
    <scope>NUCLEOTIDE SEQUENCE</scope>
    <source>
        <strain evidence="4">KCTC 42097</strain>
    </source>
</reference>
<evidence type="ECO:0000313" key="4">
    <source>
        <dbReference type="EMBL" id="GHC78054.1"/>
    </source>
</evidence>
<dbReference type="RefSeq" id="WP_189491837.1">
    <property type="nucleotide sequence ID" value="NZ_BMZO01000010.1"/>
</dbReference>
<reference evidence="4" key="2">
    <citation type="submission" date="2020-09" db="EMBL/GenBank/DDBJ databases">
        <authorList>
            <person name="Sun Q."/>
            <person name="Kim S."/>
        </authorList>
    </citation>
    <scope>NUCLEOTIDE SEQUENCE</scope>
    <source>
        <strain evidence="4">KCTC 42097</strain>
    </source>
</reference>
<sequence length="150" mass="17033">MKNQNLVIRALDLATDVDKLSDIWLDASLAAHPFIGELRLLEQRQLIEEKYLPNSETWVACIGREPVGFISLIDTFIGGIFVAPDHQEEGIGRRLISYAFDLKGELSLEVYTLNYRAVQFYTTLGFQEVSRRATDDEGLPFENALLRLKS</sequence>